<evidence type="ECO:0000256" key="1">
    <source>
        <dbReference type="SAM" id="SignalP"/>
    </source>
</evidence>
<protein>
    <submittedName>
        <fullName evidence="2">Uncharacterized response regulatory protein ypdB</fullName>
    </submittedName>
</protein>
<dbReference type="GeneID" id="105217595"/>
<feature type="chain" id="PRO_5001982923" evidence="1">
    <location>
        <begin position="25"/>
        <end position="158"/>
    </location>
</feature>
<accession>A0A0A1X409</accession>
<sequence>MKPALQVWLKSHSLLLLCLNICTAKWENAYDYVCDTHGCSYLVKLEEIVDKIPHQLFFEWEWYGYYSVYMDDDSNNFQYGHEICVDVNGCNGTLICAQVNEMTILKNNKQVDLIVAGRVVVNNVTIYADDKMTFRFSGVKKSIIMPMNMRDFLVELGY</sequence>
<organism evidence="2">
    <name type="scientific">Zeugodacus cucurbitae</name>
    <name type="common">Melon fruit fly</name>
    <name type="synonym">Bactrocera cucurbitae</name>
    <dbReference type="NCBI Taxonomy" id="28588"/>
    <lineage>
        <taxon>Eukaryota</taxon>
        <taxon>Metazoa</taxon>
        <taxon>Ecdysozoa</taxon>
        <taxon>Arthropoda</taxon>
        <taxon>Hexapoda</taxon>
        <taxon>Insecta</taxon>
        <taxon>Pterygota</taxon>
        <taxon>Neoptera</taxon>
        <taxon>Endopterygota</taxon>
        <taxon>Diptera</taxon>
        <taxon>Brachycera</taxon>
        <taxon>Muscomorpha</taxon>
        <taxon>Tephritoidea</taxon>
        <taxon>Tephritidae</taxon>
        <taxon>Zeugodacus</taxon>
        <taxon>Zeugodacus</taxon>
    </lineage>
</organism>
<reference evidence="2" key="2">
    <citation type="journal article" date="2015" name="Gigascience">
        <title>Reconstructing a comprehensive transcriptome assembly of a white-pupal translocated strain of the pest fruit fly Bactrocera cucurbitae.</title>
        <authorList>
            <person name="Sim S.B."/>
            <person name="Calla B."/>
            <person name="Hall B."/>
            <person name="DeRego T."/>
            <person name="Geib S.M."/>
        </authorList>
    </citation>
    <scope>NUCLEOTIDE SEQUENCE</scope>
</reference>
<name>A0A0A1X409_ZEUCU</name>
<dbReference type="EMBL" id="GBXI01008676">
    <property type="protein sequence ID" value="JAD05616.1"/>
    <property type="molecule type" value="Transcribed_RNA"/>
</dbReference>
<gene>
    <name evidence="2" type="primary">ypdB</name>
    <name evidence="2" type="ORF">g.3182</name>
</gene>
<dbReference type="OrthoDB" id="7939341at2759"/>
<evidence type="ECO:0000313" key="2">
    <source>
        <dbReference type="EMBL" id="JAD05616.1"/>
    </source>
</evidence>
<keyword evidence="1" id="KW-0732">Signal</keyword>
<reference evidence="2" key="1">
    <citation type="submission" date="2014-11" db="EMBL/GenBank/DDBJ databases">
        <authorList>
            <person name="Geib S."/>
        </authorList>
    </citation>
    <scope>NUCLEOTIDE SEQUENCE</scope>
</reference>
<dbReference type="AlphaFoldDB" id="A0A0A1X409"/>
<proteinExistence type="predicted"/>
<feature type="signal peptide" evidence="1">
    <location>
        <begin position="1"/>
        <end position="24"/>
    </location>
</feature>